<sequence>MSNGKNVVFDVVGTLVCYDRIVQAVDTRLGEQLRALAITPYHLVNTWIEIAEREYAYLSVSKNYIPFDECLQKLFFRTLWMAGIKNPKSFATNDDLSYIMSEYMHLDMRPDAADCVVKLREAGFTVWALTAGDRARVGKYFAQAGIDMPEENLLSCDMHGVGKPEPMAYKPLLERLLEEGRQPWFAAAHAWDASAARRTGFKAAYCTVLEGDPVPELFGEMHVTAGTLSEMAEKIIAADMA</sequence>
<dbReference type="Gene3D" id="1.10.150.240">
    <property type="entry name" value="Putative phosphatase, domain 2"/>
    <property type="match status" value="1"/>
</dbReference>
<dbReference type="Pfam" id="PF00702">
    <property type="entry name" value="Hydrolase"/>
    <property type="match status" value="1"/>
</dbReference>
<dbReference type="GO" id="GO:0016787">
    <property type="term" value="F:hydrolase activity"/>
    <property type="evidence" value="ECO:0007669"/>
    <property type="project" value="UniProtKB-KW"/>
</dbReference>
<keyword evidence="3" id="KW-1185">Reference proteome</keyword>
<dbReference type="SUPFAM" id="SSF56784">
    <property type="entry name" value="HAD-like"/>
    <property type="match status" value="1"/>
</dbReference>
<gene>
    <name evidence="2" type="ORF">ATEIFO6365_0007031900</name>
</gene>
<organism evidence="2 3">
    <name type="scientific">Aspergillus terreus</name>
    <dbReference type="NCBI Taxonomy" id="33178"/>
    <lineage>
        <taxon>Eukaryota</taxon>
        <taxon>Fungi</taxon>
        <taxon>Dikarya</taxon>
        <taxon>Ascomycota</taxon>
        <taxon>Pezizomycotina</taxon>
        <taxon>Eurotiomycetes</taxon>
        <taxon>Eurotiomycetidae</taxon>
        <taxon>Eurotiales</taxon>
        <taxon>Aspergillaceae</taxon>
        <taxon>Aspergillus</taxon>
        <taxon>Aspergillus subgen. Circumdati</taxon>
    </lineage>
</organism>
<dbReference type="EMBL" id="BLJY01000007">
    <property type="protein sequence ID" value="GFF17770.1"/>
    <property type="molecule type" value="Genomic_DNA"/>
</dbReference>
<comment type="caution">
    <text evidence="2">The sequence shown here is derived from an EMBL/GenBank/DDBJ whole genome shotgun (WGS) entry which is preliminary data.</text>
</comment>
<protein>
    <submittedName>
        <fullName evidence="2">Haloacid dehalogenase-like hydrolase</fullName>
    </submittedName>
</protein>
<dbReference type="AlphaFoldDB" id="A0A5M3Z8P9"/>
<dbReference type="PANTHER" id="PTHR43316">
    <property type="entry name" value="HYDROLASE, HALOACID DELAHOGENASE-RELATED"/>
    <property type="match status" value="1"/>
</dbReference>
<keyword evidence="1 2" id="KW-0378">Hydrolase</keyword>
<proteinExistence type="predicted"/>
<dbReference type="InterPro" id="IPR051540">
    <property type="entry name" value="S-2-haloacid_dehalogenase"/>
</dbReference>
<evidence type="ECO:0000313" key="3">
    <source>
        <dbReference type="Proteomes" id="UP000452235"/>
    </source>
</evidence>
<evidence type="ECO:0000313" key="2">
    <source>
        <dbReference type="EMBL" id="GFF17770.1"/>
    </source>
</evidence>
<accession>A0A5M3Z8P9</accession>
<dbReference type="VEuPathDB" id="FungiDB:ATEG_05938"/>
<dbReference type="InterPro" id="IPR023198">
    <property type="entry name" value="PGP-like_dom2"/>
</dbReference>
<dbReference type="PANTHER" id="PTHR43316:SF4">
    <property type="entry name" value="ACID DEHALOGENASE, PUTATIVE (AFU_ORTHOLOGUE AFUA_8G05870)-RELATED"/>
    <property type="match status" value="1"/>
</dbReference>
<dbReference type="OrthoDB" id="2363873at2759"/>
<dbReference type="Proteomes" id="UP000452235">
    <property type="component" value="Unassembled WGS sequence"/>
</dbReference>
<name>A0A5M3Z8P9_ASPTE</name>
<dbReference type="InterPro" id="IPR023214">
    <property type="entry name" value="HAD_sf"/>
</dbReference>
<dbReference type="Gene3D" id="3.40.50.1000">
    <property type="entry name" value="HAD superfamily/HAD-like"/>
    <property type="match status" value="1"/>
</dbReference>
<reference evidence="2 3" key="1">
    <citation type="submission" date="2020-01" db="EMBL/GenBank/DDBJ databases">
        <title>Aspergillus terreus IFO 6365 whole genome shotgun sequence.</title>
        <authorList>
            <person name="Kanamasa S."/>
            <person name="Takahashi H."/>
        </authorList>
    </citation>
    <scope>NUCLEOTIDE SEQUENCE [LARGE SCALE GENOMIC DNA]</scope>
    <source>
        <strain evidence="2 3">IFO 6365</strain>
    </source>
</reference>
<dbReference type="InterPro" id="IPR036412">
    <property type="entry name" value="HAD-like_sf"/>
</dbReference>
<evidence type="ECO:0000256" key="1">
    <source>
        <dbReference type="ARBA" id="ARBA00022801"/>
    </source>
</evidence>